<comment type="similarity">
    <text evidence="16">Belongs to the Nogo receptor family.</text>
</comment>
<evidence type="ECO:0000256" key="8">
    <source>
        <dbReference type="ARBA" id="ARBA00022614"/>
    </source>
</evidence>
<keyword evidence="10" id="KW-0677">Repeat</keyword>
<evidence type="ECO:0000256" key="3">
    <source>
        <dbReference type="ARBA" id="ARBA00004285"/>
    </source>
</evidence>
<evidence type="ECO:0000256" key="7">
    <source>
        <dbReference type="ARBA" id="ARBA00022475"/>
    </source>
</evidence>
<accession>A0A6A4TC55</accession>
<keyword evidence="15" id="KW-0449">Lipoprotein</keyword>
<feature type="transmembrane region" description="Helical" evidence="18">
    <location>
        <begin position="105"/>
        <end position="123"/>
    </location>
</feature>
<evidence type="ECO:0000256" key="16">
    <source>
        <dbReference type="ARBA" id="ARBA00038236"/>
    </source>
</evidence>
<dbReference type="GO" id="GO:0045121">
    <property type="term" value="C:membrane raft"/>
    <property type="evidence" value="ECO:0007669"/>
    <property type="project" value="UniProtKB-SubCell"/>
</dbReference>
<dbReference type="InterPro" id="IPR032675">
    <property type="entry name" value="LRR_dom_sf"/>
</dbReference>
<protein>
    <recommendedName>
        <fullName evidence="19">LRRCT domain-containing protein</fullName>
    </recommendedName>
</protein>
<evidence type="ECO:0000256" key="10">
    <source>
        <dbReference type="ARBA" id="ARBA00022737"/>
    </source>
</evidence>
<dbReference type="SMART" id="SM00369">
    <property type="entry name" value="LRR_TYP"/>
    <property type="match status" value="8"/>
</dbReference>
<evidence type="ECO:0000256" key="14">
    <source>
        <dbReference type="ARBA" id="ARBA00023273"/>
    </source>
</evidence>
<evidence type="ECO:0000259" key="19">
    <source>
        <dbReference type="SMART" id="SM00082"/>
    </source>
</evidence>
<keyword evidence="13" id="KW-0325">Glycoprotein</keyword>
<feature type="transmembrane region" description="Helical" evidence="18">
    <location>
        <begin position="192"/>
        <end position="211"/>
    </location>
</feature>
<evidence type="ECO:0000256" key="18">
    <source>
        <dbReference type="SAM" id="Phobius"/>
    </source>
</evidence>
<evidence type="ECO:0000256" key="17">
    <source>
        <dbReference type="SAM" id="MobiDB-lite"/>
    </source>
</evidence>
<dbReference type="SMART" id="SM00082">
    <property type="entry name" value="LRRCT"/>
    <property type="match status" value="1"/>
</dbReference>
<dbReference type="Gene3D" id="3.80.10.10">
    <property type="entry name" value="Ribonuclease Inhibitor"/>
    <property type="match status" value="1"/>
</dbReference>
<keyword evidence="18" id="KW-1133">Transmembrane helix</keyword>
<dbReference type="InterPro" id="IPR027197">
    <property type="entry name" value="SLC43A3"/>
</dbReference>
<evidence type="ECO:0000256" key="9">
    <source>
        <dbReference type="ARBA" id="ARBA00022729"/>
    </source>
</evidence>
<dbReference type="InterPro" id="IPR036259">
    <property type="entry name" value="MFS_trans_sf"/>
</dbReference>
<dbReference type="SUPFAM" id="SSF52058">
    <property type="entry name" value="L domain-like"/>
    <property type="match status" value="1"/>
</dbReference>
<reference evidence="20 21" key="1">
    <citation type="submission" date="2019-06" db="EMBL/GenBank/DDBJ databases">
        <title>Draft genomes of female and male turbot (Scophthalmus maximus).</title>
        <authorList>
            <person name="Xu H."/>
            <person name="Xu X.-W."/>
            <person name="Shao C."/>
            <person name="Chen S."/>
        </authorList>
    </citation>
    <scope>NUCLEOTIDE SEQUENCE [LARGE SCALE GENOMIC DNA]</scope>
    <source>
        <strain evidence="20">Ysfricsl-2016a</strain>
        <tissue evidence="20">Blood</tissue>
    </source>
</reference>
<evidence type="ECO:0000256" key="12">
    <source>
        <dbReference type="ARBA" id="ARBA00023170"/>
    </source>
</evidence>
<keyword evidence="12" id="KW-0675">Receptor</keyword>
<keyword evidence="11 18" id="KW-0472">Membrane</keyword>
<dbReference type="SUPFAM" id="SSF103473">
    <property type="entry name" value="MFS general substrate transporter"/>
    <property type="match status" value="1"/>
</dbReference>
<evidence type="ECO:0000256" key="13">
    <source>
        <dbReference type="ARBA" id="ARBA00023180"/>
    </source>
</evidence>
<evidence type="ECO:0000256" key="11">
    <source>
        <dbReference type="ARBA" id="ARBA00023136"/>
    </source>
</evidence>
<feature type="domain" description="LRRCT" evidence="19">
    <location>
        <begin position="563"/>
        <end position="613"/>
    </location>
</feature>
<feature type="region of interest" description="Disordered" evidence="17">
    <location>
        <begin position="155"/>
        <end position="176"/>
    </location>
</feature>
<keyword evidence="18" id="KW-0812">Transmembrane</keyword>
<evidence type="ECO:0000256" key="6">
    <source>
        <dbReference type="ARBA" id="ARBA00004635"/>
    </source>
</evidence>
<dbReference type="PANTHER" id="PTHR20765:SF1">
    <property type="entry name" value="EQUILIBRATIVE NUCLEOBASE TRANSPORTER 1"/>
    <property type="match status" value="1"/>
</dbReference>
<evidence type="ECO:0000256" key="5">
    <source>
        <dbReference type="ARBA" id="ARBA00004484"/>
    </source>
</evidence>
<keyword evidence="14" id="KW-0966">Cell projection</keyword>
<evidence type="ECO:0000313" key="20">
    <source>
        <dbReference type="EMBL" id="KAF0039752.1"/>
    </source>
</evidence>
<feature type="compositionally biased region" description="Polar residues" evidence="17">
    <location>
        <begin position="155"/>
        <end position="168"/>
    </location>
</feature>
<dbReference type="InterPro" id="IPR003591">
    <property type="entry name" value="Leu-rich_rpt_typical-subtyp"/>
</dbReference>
<dbReference type="AlphaFoldDB" id="A0A6A4TC55"/>
<comment type="caution">
    <text evidence="20">The sequence shown here is derived from an EMBL/GenBank/DDBJ whole genome shotgun (WGS) entry which is preliminary data.</text>
</comment>
<evidence type="ECO:0000256" key="15">
    <source>
        <dbReference type="ARBA" id="ARBA00023288"/>
    </source>
</evidence>
<gene>
    <name evidence="20" type="ORF">F2P81_007987</name>
</gene>
<dbReference type="GO" id="GO:0042995">
    <property type="term" value="C:cell projection"/>
    <property type="evidence" value="ECO:0007669"/>
    <property type="project" value="UniProtKB-SubCell"/>
</dbReference>
<dbReference type="FunFam" id="3.80.10.10:FF:000018">
    <property type="entry name" value="Reticulon 4 receptor"/>
    <property type="match status" value="1"/>
</dbReference>
<name>A0A6A4TC55_SCOMX</name>
<dbReference type="EMBL" id="VEVO01000007">
    <property type="protein sequence ID" value="KAF0039752.1"/>
    <property type="molecule type" value="Genomic_DNA"/>
</dbReference>
<dbReference type="Proteomes" id="UP000438429">
    <property type="component" value="Unassembled WGS sequence"/>
</dbReference>
<proteinExistence type="inferred from homology"/>
<dbReference type="GO" id="GO:0005886">
    <property type="term" value="C:plasma membrane"/>
    <property type="evidence" value="ECO:0007669"/>
    <property type="project" value="UniProtKB-SubCell"/>
</dbReference>
<sequence>MQRPQHVGRPSACILWEEQHVDGVDNRTTNHYFHIDALPGLDSRHPHFLLVSGASSLQSGAQLDLSQVGNLFGVHRSTVITLYNGAFDSSSGLFFVIKLSYECGVSLRAAFLFISACSVFHVIRTFFLMPKRFIPYPLPEHYTYGISCGKSKSSKVTANSNTPMTEETTTMHDKDAPVKQEKTLRECVLSRFFLFHLLWLSVMQLRHYLFIGTLNPMLQGLSAGDPSLVGQYINAFAITQMCGVLCAPWNGLIIDRHKGKTRAAGESEQESDLRAMVLSLSLTALQCVLFSVCAATPYLPLQYLTFVLQVLNRSFLYGGNAAFLSVAEMRLIHAHMILNFVSHIDFGCQSQNLTLVPAGVPYDSQRVFLQNNRITELRADSFGFETQVLWLYGNNITWIEAGAFSNLRVLEELDLGDNPLLRRLEGGAFRGLEKLQSLHMHRCKLAALPHDLFHKLYSLQFLYLQENQLHFLQDDLFSDLVNLNHLFLHGNRIRALSENAFRGLVNLDRLLLHDNRIRQVNRRAFRDLGRVTILYLFNNSLAELPGQTMKDVQGIQFLRLNGNPWSCGCEARPLWEWFRKARISSSELMCTSPSPRRGQDLRFLRELDFALCPLPDPGSLAGTTTTTFSTKTRWWFSKNKPASSSKASYQKNTEMGKAFPFSGVKPQFLPKTPDESFSSKYELSDDEVALPKLDPEEYWANYGNEDASIRCFELECPPGYDNPAFPSSSPSLITPSLLNLLSFSIITLSLHFLFG</sequence>
<dbReference type="Pfam" id="PF13855">
    <property type="entry name" value="LRR_8"/>
    <property type="match status" value="2"/>
</dbReference>
<keyword evidence="7" id="KW-1003">Cell membrane</keyword>
<evidence type="ECO:0000256" key="1">
    <source>
        <dbReference type="ARBA" id="ARBA00004141"/>
    </source>
</evidence>
<dbReference type="InterPro" id="IPR001611">
    <property type="entry name" value="Leu-rich_rpt"/>
</dbReference>
<keyword evidence="9" id="KW-0732">Signal</keyword>
<dbReference type="InterPro" id="IPR000483">
    <property type="entry name" value="Cys-rich_flank_reg_C"/>
</dbReference>
<comment type="subcellular location">
    <subcellularLocation>
        <location evidence="2">Cell membrane</location>
    </subcellularLocation>
    <subcellularLocation>
        <location evidence="4">Cell projection</location>
    </subcellularLocation>
    <subcellularLocation>
        <location evidence="3">Membrane raft</location>
    </subcellularLocation>
    <subcellularLocation>
        <location evidence="6">Membrane</location>
        <topology evidence="6">Lipid-anchor</topology>
    </subcellularLocation>
    <subcellularLocation>
        <location evidence="1">Membrane</location>
        <topology evidence="1">Multi-pass membrane protein</topology>
    </subcellularLocation>
    <subcellularLocation>
        <location evidence="5">Perikaryon</location>
    </subcellularLocation>
</comment>
<dbReference type="GO" id="GO:0043204">
    <property type="term" value="C:perikaryon"/>
    <property type="evidence" value="ECO:0007669"/>
    <property type="project" value="UniProtKB-SubCell"/>
</dbReference>
<keyword evidence="8" id="KW-0433">Leucine-rich repeat</keyword>
<evidence type="ECO:0000313" key="21">
    <source>
        <dbReference type="Proteomes" id="UP000438429"/>
    </source>
</evidence>
<evidence type="ECO:0000256" key="4">
    <source>
        <dbReference type="ARBA" id="ARBA00004316"/>
    </source>
</evidence>
<organism evidence="20 21">
    <name type="scientific">Scophthalmus maximus</name>
    <name type="common">Turbot</name>
    <name type="synonym">Psetta maxima</name>
    <dbReference type="NCBI Taxonomy" id="52904"/>
    <lineage>
        <taxon>Eukaryota</taxon>
        <taxon>Metazoa</taxon>
        <taxon>Chordata</taxon>
        <taxon>Craniata</taxon>
        <taxon>Vertebrata</taxon>
        <taxon>Euteleostomi</taxon>
        <taxon>Actinopterygii</taxon>
        <taxon>Neopterygii</taxon>
        <taxon>Teleostei</taxon>
        <taxon>Neoteleostei</taxon>
        <taxon>Acanthomorphata</taxon>
        <taxon>Carangaria</taxon>
        <taxon>Pleuronectiformes</taxon>
        <taxon>Pleuronectoidei</taxon>
        <taxon>Scophthalmidae</taxon>
        <taxon>Scophthalmus</taxon>
    </lineage>
</organism>
<feature type="transmembrane region" description="Helical" evidence="18">
    <location>
        <begin position="231"/>
        <end position="254"/>
    </location>
</feature>
<evidence type="ECO:0000256" key="2">
    <source>
        <dbReference type="ARBA" id="ARBA00004236"/>
    </source>
</evidence>
<dbReference type="PANTHER" id="PTHR20765">
    <property type="entry name" value="SOLUTE CARRIER FAMILY 43 MEMBER 3-RELATED"/>
    <property type="match status" value="1"/>
</dbReference>
<feature type="transmembrane region" description="Helical" evidence="18">
    <location>
        <begin position="275"/>
        <end position="299"/>
    </location>
</feature>